<accession>A0A328FIG2</accession>
<name>A0A328FIG2_9BACT</name>
<feature type="transmembrane region" description="Helical" evidence="1">
    <location>
        <begin position="12"/>
        <end position="31"/>
    </location>
</feature>
<dbReference type="Proteomes" id="UP000248798">
    <property type="component" value="Unassembled WGS sequence"/>
</dbReference>
<dbReference type="EMBL" id="QLNI01000009">
    <property type="protein sequence ID" value="RAM02943.1"/>
    <property type="molecule type" value="Genomic_DNA"/>
</dbReference>
<evidence type="ECO:0000256" key="1">
    <source>
        <dbReference type="SAM" id="Phobius"/>
    </source>
</evidence>
<evidence type="ECO:0000313" key="5">
    <source>
        <dbReference type="Proteomes" id="UP000293902"/>
    </source>
</evidence>
<dbReference type="RefSeq" id="WP_111954698.1">
    <property type="nucleotide sequence ID" value="NZ_CP036313.1"/>
</dbReference>
<protein>
    <submittedName>
        <fullName evidence="3">Uncharacterized protein</fullName>
    </submittedName>
</protein>
<keyword evidence="1" id="KW-0472">Membrane</keyword>
<organism evidence="3 4">
    <name type="scientific">Desulfobacter hydrogenophilus</name>
    <dbReference type="NCBI Taxonomy" id="2291"/>
    <lineage>
        <taxon>Bacteria</taxon>
        <taxon>Pseudomonadati</taxon>
        <taxon>Thermodesulfobacteriota</taxon>
        <taxon>Desulfobacteria</taxon>
        <taxon>Desulfobacterales</taxon>
        <taxon>Desulfobacteraceae</taxon>
        <taxon>Desulfobacter</taxon>
    </lineage>
</organism>
<sequence>MKKPLSTISNSYGYLMMDLMVAILLMAIAIAPMMNSFFPSFNAMFGKYFWCVYALRIFKNTFLEASRPCFSFHS</sequence>
<evidence type="ECO:0000313" key="3">
    <source>
        <dbReference type="EMBL" id="RAM02943.1"/>
    </source>
</evidence>
<dbReference type="EMBL" id="CP036313">
    <property type="protein sequence ID" value="QBH11730.1"/>
    <property type="molecule type" value="Genomic_DNA"/>
</dbReference>
<keyword evidence="1" id="KW-1133">Transmembrane helix</keyword>
<keyword evidence="1" id="KW-0812">Transmembrane</keyword>
<dbReference type="AlphaFoldDB" id="A0A328FIG2"/>
<proteinExistence type="predicted"/>
<gene>
    <name evidence="3" type="ORF">DO021_05965</name>
    <name evidence="2" type="ORF">EYB58_01595</name>
</gene>
<reference evidence="3 4" key="1">
    <citation type="submission" date="2018-06" db="EMBL/GenBank/DDBJ databases">
        <title>Complete Genome Sequence of Desulfobacter hydrogenophilus (DSM3380).</title>
        <authorList>
            <person name="Marietou A."/>
            <person name="Schreiber L."/>
            <person name="Marshall I."/>
            <person name="Jorgensen B."/>
        </authorList>
    </citation>
    <scope>NUCLEOTIDE SEQUENCE [LARGE SCALE GENOMIC DNA]</scope>
    <source>
        <strain evidence="3 4">DSM 3380</strain>
    </source>
</reference>
<dbReference type="Proteomes" id="UP000293902">
    <property type="component" value="Chromosome"/>
</dbReference>
<evidence type="ECO:0000313" key="2">
    <source>
        <dbReference type="EMBL" id="QBH11730.1"/>
    </source>
</evidence>
<evidence type="ECO:0000313" key="4">
    <source>
        <dbReference type="Proteomes" id="UP000248798"/>
    </source>
</evidence>
<reference evidence="2 5" key="2">
    <citation type="submission" date="2019-02" db="EMBL/GenBank/DDBJ databases">
        <title>Complete genome sequence of Desulfobacter hydrogenophilus AcRS1.</title>
        <authorList>
            <person name="Marietou A."/>
            <person name="Lund M.B."/>
            <person name="Marshall I.P.G."/>
            <person name="Schreiber L."/>
            <person name="Jorgensen B."/>
        </authorList>
    </citation>
    <scope>NUCLEOTIDE SEQUENCE [LARGE SCALE GENOMIC DNA]</scope>
    <source>
        <strain evidence="2 5">AcRS1</strain>
    </source>
</reference>
<keyword evidence="5" id="KW-1185">Reference proteome</keyword>